<dbReference type="InterPro" id="IPR002733">
    <property type="entry name" value="AMMECR1_domain"/>
</dbReference>
<dbReference type="EMBL" id="CP090173">
    <property type="protein sequence ID" value="UJO23990.1"/>
    <property type="molecule type" value="Genomic_DNA"/>
</dbReference>
<dbReference type="KEGG" id="ffu:CLAFUR5_13218"/>
<feature type="compositionally biased region" description="Low complexity" evidence="1">
    <location>
        <begin position="85"/>
        <end position="102"/>
    </location>
</feature>
<dbReference type="PANTHER" id="PTHR13016">
    <property type="entry name" value="AMMECR1 HOMOLOG"/>
    <property type="match status" value="1"/>
</dbReference>
<name>A0A9Q8PKA8_PASFU</name>
<gene>
    <name evidence="3" type="ORF">CLAFUR5_13218</name>
</gene>
<feature type="domain" description="AMMECR1" evidence="2">
    <location>
        <begin position="90"/>
        <end position="293"/>
    </location>
</feature>
<dbReference type="PANTHER" id="PTHR13016:SF0">
    <property type="entry name" value="AMME SYNDROME CANDIDATE GENE 1 PROTEIN"/>
    <property type="match status" value="1"/>
</dbReference>
<dbReference type="InterPro" id="IPR027485">
    <property type="entry name" value="AMMECR1_N"/>
</dbReference>
<sequence length="313" mass="34875">MASKAHCAFCFETIAAHFERRQAPGLSQVEELWEECHATTGNSQVDEEDEEEDEDDGEMTDAEAETESAKPAAISRLLNREPAQSATSSSSSLPSTKSGTSSNQSNDSGTATPASSMSSRTSLSSSAKSKYPLFVTWNTVSRSGNKTLRGCIGTFEAQELEHGLRSYALTSAFEDTRFQPIPSALLPSLSAHVTLLTNFSSPTKDPLDWTLGKHGIRIRFTYHSRGYGATYLPDVAKEQGWTKEETIISLMRKAGWSGSSGSWQKHWRDGKGELVRYEGKQVGLGYEEWKEWREWVEERVDQQKLNERNLESW</sequence>
<dbReference type="OrthoDB" id="24630at2759"/>
<dbReference type="Proteomes" id="UP000756132">
    <property type="component" value="Chromosome 11"/>
</dbReference>
<keyword evidence="4" id="KW-1185">Reference proteome</keyword>
<accession>A0A9Q8PKA8</accession>
<evidence type="ECO:0000313" key="3">
    <source>
        <dbReference type="EMBL" id="UJO23990.1"/>
    </source>
</evidence>
<dbReference type="InterPro" id="IPR036071">
    <property type="entry name" value="AMMECR1_dom_sf"/>
</dbReference>
<organism evidence="3 4">
    <name type="scientific">Passalora fulva</name>
    <name type="common">Tomato leaf mold</name>
    <name type="synonym">Cladosporium fulvum</name>
    <dbReference type="NCBI Taxonomy" id="5499"/>
    <lineage>
        <taxon>Eukaryota</taxon>
        <taxon>Fungi</taxon>
        <taxon>Dikarya</taxon>
        <taxon>Ascomycota</taxon>
        <taxon>Pezizomycotina</taxon>
        <taxon>Dothideomycetes</taxon>
        <taxon>Dothideomycetidae</taxon>
        <taxon>Mycosphaerellales</taxon>
        <taxon>Mycosphaerellaceae</taxon>
        <taxon>Fulvia</taxon>
    </lineage>
</organism>
<dbReference type="SUPFAM" id="SSF143447">
    <property type="entry name" value="AMMECR1-like"/>
    <property type="match status" value="1"/>
</dbReference>
<feature type="compositionally biased region" description="Acidic residues" evidence="1">
    <location>
        <begin position="45"/>
        <end position="66"/>
    </location>
</feature>
<dbReference type="RefSeq" id="XP_047768356.1">
    <property type="nucleotide sequence ID" value="XM_047912366.1"/>
</dbReference>
<feature type="compositionally biased region" description="Low complexity" evidence="1">
    <location>
        <begin position="110"/>
        <end position="123"/>
    </location>
</feature>
<dbReference type="PROSITE" id="PS51112">
    <property type="entry name" value="AMMECR1"/>
    <property type="match status" value="1"/>
</dbReference>
<dbReference type="Gene3D" id="3.30.700.20">
    <property type="entry name" value="Hypothetical protein ph0010, domain 1"/>
    <property type="match status" value="1"/>
</dbReference>
<reference evidence="3" key="2">
    <citation type="journal article" date="2022" name="Microb. Genom.">
        <title>A chromosome-scale genome assembly of the tomato pathogen Cladosporium fulvum reveals a compartmentalized genome architecture and the presence of a dispensable chromosome.</title>
        <authorList>
            <person name="Zaccaron A.Z."/>
            <person name="Chen L.H."/>
            <person name="Samaras A."/>
            <person name="Stergiopoulos I."/>
        </authorList>
    </citation>
    <scope>NUCLEOTIDE SEQUENCE</scope>
    <source>
        <strain evidence="3">Race5_Kim</strain>
    </source>
</reference>
<protein>
    <recommendedName>
        <fullName evidence="2">AMMECR1 domain-containing protein</fullName>
    </recommendedName>
</protein>
<dbReference type="GeneID" id="71993096"/>
<proteinExistence type="predicted"/>
<dbReference type="OMA" id="MATVEHC"/>
<evidence type="ECO:0000256" key="1">
    <source>
        <dbReference type="SAM" id="MobiDB-lite"/>
    </source>
</evidence>
<dbReference type="InterPro" id="IPR023473">
    <property type="entry name" value="AMMECR1"/>
</dbReference>
<feature type="region of interest" description="Disordered" evidence="1">
    <location>
        <begin position="37"/>
        <end position="123"/>
    </location>
</feature>
<evidence type="ECO:0000259" key="2">
    <source>
        <dbReference type="PROSITE" id="PS51112"/>
    </source>
</evidence>
<reference evidence="3" key="1">
    <citation type="submission" date="2021-12" db="EMBL/GenBank/DDBJ databases">
        <authorList>
            <person name="Zaccaron A."/>
            <person name="Stergiopoulos I."/>
        </authorList>
    </citation>
    <scope>NUCLEOTIDE SEQUENCE</scope>
    <source>
        <strain evidence="3">Race5_Kim</strain>
    </source>
</reference>
<evidence type="ECO:0000313" key="4">
    <source>
        <dbReference type="Proteomes" id="UP000756132"/>
    </source>
</evidence>
<dbReference type="Pfam" id="PF01871">
    <property type="entry name" value="AMMECR1"/>
    <property type="match status" value="1"/>
</dbReference>
<dbReference type="NCBIfam" id="TIGR00296">
    <property type="entry name" value="TIGR00296 family protein"/>
    <property type="match status" value="1"/>
</dbReference>
<dbReference type="AlphaFoldDB" id="A0A9Q8PKA8"/>